<feature type="domain" description="OmpR/PhoB-type" evidence="9">
    <location>
        <begin position="124"/>
        <end position="224"/>
    </location>
</feature>
<gene>
    <name evidence="10" type="ORF">B0O44_104609</name>
</gene>
<dbReference type="EMBL" id="QKLU01000004">
    <property type="protein sequence ID" value="PYF74438.1"/>
    <property type="molecule type" value="Genomic_DNA"/>
</dbReference>
<dbReference type="Proteomes" id="UP000248198">
    <property type="component" value="Unassembled WGS sequence"/>
</dbReference>
<dbReference type="OrthoDB" id="9790442at2"/>
<dbReference type="PROSITE" id="PS51755">
    <property type="entry name" value="OMPR_PHOB"/>
    <property type="match status" value="1"/>
</dbReference>
<proteinExistence type="predicted"/>
<dbReference type="PANTHER" id="PTHR48111">
    <property type="entry name" value="REGULATOR OF RPOS"/>
    <property type="match status" value="1"/>
</dbReference>
<evidence type="ECO:0000256" key="5">
    <source>
        <dbReference type="ARBA" id="ARBA00023163"/>
    </source>
</evidence>
<dbReference type="InterPro" id="IPR011006">
    <property type="entry name" value="CheY-like_superfamily"/>
</dbReference>
<keyword evidence="4 7" id="KW-0238">DNA-binding</keyword>
<dbReference type="GO" id="GO:0005829">
    <property type="term" value="C:cytosol"/>
    <property type="evidence" value="ECO:0007669"/>
    <property type="project" value="TreeGrafter"/>
</dbReference>
<accession>A0A318UHD6</accession>
<dbReference type="InterPro" id="IPR039420">
    <property type="entry name" value="WalR-like"/>
</dbReference>
<evidence type="ECO:0000313" key="11">
    <source>
        <dbReference type="Proteomes" id="UP000248198"/>
    </source>
</evidence>
<dbReference type="Gene3D" id="3.40.50.2300">
    <property type="match status" value="1"/>
</dbReference>
<feature type="domain" description="Response regulatory" evidence="8">
    <location>
        <begin position="2"/>
        <end position="116"/>
    </location>
</feature>
<dbReference type="PROSITE" id="PS50110">
    <property type="entry name" value="RESPONSE_REGULATORY"/>
    <property type="match status" value="1"/>
</dbReference>
<keyword evidence="2" id="KW-0902">Two-component regulatory system</keyword>
<comment type="caution">
    <text evidence="10">The sequence shown here is derived from an EMBL/GenBank/DDBJ whole genome shotgun (WGS) entry which is preliminary data.</text>
</comment>
<dbReference type="PANTHER" id="PTHR48111:SF22">
    <property type="entry name" value="REGULATOR OF RPOS"/>
    <property type="match status" value="1"/>
</dbReference>
<reference evidence="10 11" key="1">
    <citation type="submission" date="2018-06" db="EMBL/GenBank/DDBJ databases">
        <title>Genomic Encyclopedia of Archaeal and Bacterial Type Strains, Phase II (KMG-II): from individual species to whole genera.</title>
        <authorList>
            <person name="Goeker M."/>
        </authorList>
    </citation>
    <scope>NUCLEOTIDE SEQUENCE [LARGE SCALE GENOMIC DNA]</scope>
    <source>
        <strain evidence="10 11">DSM 27372</strain>
    </source>
</reference>
<keyword evidence="3" id="KW-0805">Transcription regulation</keyword>
<evidence type="ECO:0000256" key="4">
    <source>
        <dbReference type="ARBA" id="ARBA00023125"/>
    </source>
</evidence>
<dbReference type="RefSeq" id="WP_110831753.1">
    <property type="nucleotide sequence ID" value="NZ_QKLU01000004.1"/>
</dbReference>
<sequence>MKVLIIEDEKTLAYEMEAFLKKAFYLCDLAHTFKSGLEKIELNTYDFILMDLGLPDGDGLDLLQKAKKHNPEAAYIILTARGNLEDRITGLDLGADDYLAKPFYLLELQSRMQAIARRKFNVSEDLMPLGEFNLDLLNRRVLHRGQVIELSKKEFDLLSYLSLHKSRVLTRMQLSEHIWGTYADDDYDSNYIDAHIKNIRKKLNALAPTEWLETVRGVGYRIRK</sequence>
<organism evidence="10 11">
    <name type="scientific">Pedobacter nutrimenti</name>
    <dbReference type="NCBI Taxonomy" id="1241337"/>
    <lineage>
        <taxon>Bacteria</taxon>
        <taxon>Pseudomonadati</taxon>
        <taxon>Bacteroidota</taxon>
        <taxon>Sphingobacteriia</taxon>
        <taxon>Sphingobacteriales</taxon>
        <taxon>Sphingobacteriaceae</taxon>
        <taxon>Pedobacter</taxon>
    </lineage>
</organism>
<dbReference type="GO" id="GO:0032993">
    <property type="term" value="C:protein-DNA complex"/>
    <property type="evidence" value="ECO:0007669"/>
    <property type="project" value="TreeGrafter"/>
</dbReference>
<dbReference type="GO" id="GO:0000156">
    <property type="term" value="F:phosphorelay response regulator activity"/>
    <property type="evidence" value="ECO:0007669"/>
    <property type="project" value="TreeGrafter"/>
</dbReference>
<evidence type="ECO:0000259" key="8">
    <source>
        <dbReference type="PROSITE" id="PS50110"/>
    </source>
</evidence>
<evidence type="ECO:0000256" key="3">
    <source>
        <dbReference type="ARBA" id="ARBA00023015"/>
    </source>
</evidence>
<keyword evidence="5" id="KW-0804">Transcription</keyword>
<evidence type="ECO:0000256" key="6">
    <source>
        <dbReference type="PROSITE-ProRule" id="PRU00169"/>
    </source>
</evidence>
<keyword evidence="11" id="KW-1185">Reference proteome</keyword>
<protein>
    <submittedName>
        <fullName evidence="10">DNA-binding response OmpR family regulator</fullName>
    </submittedName>
</protein>
<dbReference type="AlphaFoldDB" id="A0A318UHD6"/>
<dbReference type="Pfam" id="PF00486">
    <property type="entry name" value="Trans_reg_C"/>
    <property type="match status" value="1"/>
</dbReference>
<dbReference type="GO" id="GO:0006355">
    <property type="term" value="P:regulation of DNA-templated transcription"/>
    <property type="evidence" value="ECO:0007669"/>
    <property type="project" value="InterPro"/>
</dbReference>
<dbReference type="InterPro" id="IPR001867">
    <property type="entry name" value="OmpR/PhoB-type_DNA-bd"/>
</dbReference>
<feature type="DNA-binding region" description="OmpR/PhoB-type" evidence="7">
    <location>
        <begin position="124"/>
        <end position="224"/>
    </location>
</feature>
<keyword evidence="1 6" id="KW-0597">Phosphoprotein</keyword>
<evidence type="ECO:0000256" key="7">
    <source>
        <dbReference type="PROSITE-ProRule" id="PRU01091"/>
    </source>
</evidence>
<dbReference type="CDD" id="cd00383">
    <property type="entry name" value="trans_reg_C"/>
    <property type="match status" value="1"/>
</dbReference>
<evidence type="ECO:0000313" key="10">
    <source>
        <dbReference type="EMBL" id="PYF74438.1"/>
    </source>
</evidence>
<feature type="modified residue" description="4-aspartylphosphate" evidence="6">
    <location>
        <position position="51"/>
    </location>
</feature>
<dbReference type="Gene3D" id="6.10.250.690">
    <property type="match status" value="1"/>
</dbReference>
<dbReference type="Gene3D" id="1.10.10.10">
    <property type="entry name" value="Winged helix-like DNA-binding domain superfamily/Winged helix DNA-binding domain"/>
    <property type="match status" value="1"/>
</dbReference>
<dbReference type="SUPFAM" id="SSF52172">
    <property type="entry name" value="CheY-like"/>
    <property type="match status" value="1"/>
</dbReference>
<evidence type="ECO:0000256" key="1">
    <source>
        <dbReference type="ARBA" id="ARBA00022553"/>
    </source>
</evidence>
<name>A0A318UHD6_9SPHI</name>
<dbReference type="Pfam" id="PF00072">
    <property type="entry name" value="Response_reg"/>
    <property type="match status" value="1"/>
</dbReference>
<dbReference type="GO" id="GO:0000976">
    <property type="term" value="F:transcription cis-regulatory region binding"/>
    <property type="evidence" value="ECO:0007669"/>
    <property type="project" value="TreeGrafter"/>
</dbReference>
<dbReference type="InterPro" id="IPR001789">
    <property type="entry name" value="Sig_transdc_resp-reg_receiver"/>
</dbReference>
<dbReference type="SMART" id="SM00862">
    <property type="entry name" value="Trans_reg_C"/>
    <property type="match status" value="1"/>
</dbReference>
<evidence type="ECO:0000256" key="2">
    <source>
        <dbReference type="ARBA" id="ARBA00023012"/>
    </source>
</evidence>
<evidence type="ECO:0000259" key="9">
    <source>
        <dbReference type="PROSITE" id="PS51755"/>
    </source>
</evidence>
<dbReference type="InterPro" id="IPR036388">
    <property type="entry name" value="WH-like_DNA-bd_sf"/>
</dbReference>
<dbReference type="SMART" id="SM00448">
    <property type="entry name" value="REC"/>
    <property type="match status" value="1"/>
</dbReference>